<feature type="transmembrane region" description="Helical" evidence="1">
    <location>
        <begin position="165"/>
        <end position="188"/>
    </location>
</feature>
<comment type="caution">
    <text evidence="3">The sequence shown here is derived from an EMBL/GenBank/DDBJ whole genome shotgun (WGS) entry which is preliminary data.</text>
</comment>
<dbReference type="Proteomes" id="UP000719766">
    <property type="component" value="Unassembled WGS sequence"/>
</dbReference>
<dbReference type="InterPro" id="IPR045340">
    <property type="entry name" value="DUF6533"/>
</dbReference>
<feature type="transmembrane region" description="Helical" evidence="1">
    <location>
        <begin position="240"/>
        <end position="257"/>
    </location>
</feature>
<feature type="transmembrane region" description="Helical" evidence="1">
    <location>
        <begin position="53"/>
        <end position="72"/>
    </location>
</feature>
<evidence type="ECO:0000313" key="4">
    <source>
        <dbReference type="Proteomes" id="UP000719766"/>
    </source>
</evidence>
<dbReference type="AlphaFoldDB" id="A0A9P7DBK2"/>
<sequence>MEYSADDIAAARSLQFTMYIYTSLATFWTYDYVCSIHEEWTYLFQSQWGRMKGMYIVTRYLPFILLATDLYLSFTPDENPGKCRTLDSISTGLGMLLVICSECFFILRTYVLWDNNRLLLVAMLSTFFCFVVASISIAFATTVPAAHTSSQIPGITGCYRSSTNYQLFISFLFLFVFELELMILTFIRAIQTWRTNPNRLYAILVHHNLAYYACGLLFSVANIFTSLLLHDAYQTILDGFQFMILAILATRMHLYLWQVNRQTHGSGDFTHIPMSDLSFVTSTA</sequence>
<keyword evidence="4" id="KW-1185">Reference proteome</keyword>
<dbReference type="EMBL" id="JABBWE010000080">
    <property type="protein sequence ID" value="KAG1787373.1"/>
    <property type="molecule type" value="Genomic_DNA"/>
</dbReference>
<protein>
    <recommendedName>
        <fullName evidence="2">DUF6533 domain-containing protein</fullName>
    </recommendedName>
</protein>
<evidence type="ECO:0000259" key="2">
    <source>
        <dbReference type="Pfam" id="PF20151"/>
    </source>
</evidence>
<feature type="transmembrane region" description="Helical" evidence="1">
    <location>
        <begin position="209"/>
        <end position="228"/>
    </location>
</feature>
<proteinExistence type="predicted"/>
<dbReference type="OrthoDB" id="2993276at2759"/>
<feature type="domain" description="DUF6533" evidence="2">
    <location>
        <begin position="19"/>
        <end position="64"/>
    </location>
</feature>
<dbReference type="RefSeq" id="XP_041154728.1">
    <property type="nucleotide sequence ID" value="XM_041304131.1"/>
</dbReference>
<organism evidence="3 4">
    <name type="scientific">Suillus plorans</name>
    <dbReference type="NCBI Taxonomy" id="116603"/>
    <lineage>
        <taxon>Eukaryota</taxon>
        <taxon>Fungi</taxon>
        <taxon>Dikarya</taxon>
        <taxon>Basidiomycota</taxon>
        <taxon>Agaricomycotina</taxon>
        <taxon>Agaricomycetes</taxon>
        <taxon>Agaricomycetidae</taxon>
        <taxon>Boletales</taxon>
        <taxon>Suillineae</taxon>
        <taxon>Suillaceae</taxon>
        <taxon>Suillus</taxon>
    </lineage>
</organism>
<feature type="transmembrane region" description="Helical" evidence="1">
    <location>
        <begin position="118"/>
        <end position="145"/>
    </location>
</feature>
<name>A0A9P7DBK2_9AGAM</name>
<evidence type="ECO:0000313" key="3">
    <source>
        <dbReference type="EMBL" id="KAG1787373.1"/>
    </source>
</evidence>
<keyword evidence="1" id="KW-0472">Membrane</keyword>
<dbReference type="Pfam" id="PF20151">
    <property type="entry name" value="DUF6533"/>
    <property type="match status" value="1"/>
</dbReference>
<reference evidence="3" key="1">
    <citation type="journal article" date="2020" name="New Phytol.">
        <title>Comparative genomics reveals dynamic genome evolution in host specialist ectomycorrhizal fungi.</title>
        <authorList>
            <person name="Lofgren L.A."/>
            <person name="Nguyen N.H."/>
            <person name="Vilgalys R."/>
            <person name="Ruytinx J."/>
            <person name="Liao H.L."/>
            <person name="Branco S."/>
            <person name="Kuo A."/>
            <person name="LaButti K."/>
            <person name="Lipzen A."/>
            <person name="Andreopoulos W."/>
            <person name="Pangilinan J."/>
            <person name="Riley R."/>
            <person name="Hundley H."/>
            <person name="Na H."/>
            <person name="Barry K."/>
            <person name="Grigoriev I.V."/>
            <person name="Stajich J.E."/>
            <person name="Kennedy P.G."/>
        </authorList>
    </citation>
    <scope>NUCLEOTIDE SEQUENCE</scope>
    <source>
        <strain evidence="3">S12</strain>
    </source>
</reference>
<gene>
    <name evidence="3" type="ORF">HD556DRAFT_1409820</name>
</gene>
<feature type="transmembrane region" description="Helical" evidence="1">
    <location>
        <begin position="92"/>
        <end position="111"/>
    </location>
</feature>
<keyword evidence="1" id="KW-1133">Transmembrane helix</keyword>
<evidence type="ECO:0000256" key="1">
    <source>
        <dbReference type="SAM" id="Phobius"/>
    </source>
</evidence>
<accession>A0A9P7DBK2</accession>
<dbReference type="GeneID" id="64597895"/>
<keyword evidence="1" id="KW-0812">Transmembrane</keyword>